<evidence type="ECO:0000313" key="2">
    <source>
        <dbReference type="EMBL" id="ARU62848.1"/>
    </source>
</evidence>
<dbReference type="InterPro" id="IPR052159">
    <property type="entry name" value="Competence_DNA_uptake"/>
</dbReference>
<dbReference type="EMBL" id="CP021434">
    <property type="protein sequence ID" value="ARU62848.1"/>
    <property type="molecule type" value="Genomic_DNA"/>
</dbReference>
<keyword evidence="3" id="KW-1185">Reference proteome</keyword>
<dbReference type="PANTHER" id="PTHR30619:SF1">
    <property type="entry name" value="RECOMBINATION PROTEIN 2"/>
    <property type="match status" value="1"/>
</dbReference>
<organism evidence="2 3">
    <name type="scientific">Tumebacillus avium</name>
    <dbReference type="NCBI Taxonomy" id="1903704"/>
    <lineage>
        <taxon>Bacteria</taxon>
        <taxon>Bacillati</taxon>
        <taxon>Bacillota</taxon>
        <taxon>Bacilli</taxon>
        <taxon>Bacillales</taxon>
        <taxon>Alicyclobacillaceae</taxon>
        <taxon>Tumebacillus</taxon>
    </lineage>
</organism>
<dbReference type="InterPro" id="IPR001279">
    <property type="entry name" value="Metallo-B-lactamas"/>
</dbReference>
<dbReference type="InterPro" id="IPR036866">
    <property type="entry name" value="RibonucZ/Hydroxyglut_hydro"/>
</dbReference>
<dbReference type="PANTHER" id="PTHR30619">
    <property type="entry name" value="DNA INTERNALIZATION/COMPETENCE PROTEIN COMEC/REC2"/>
    <property type="match status" value="1"/>
</dbReference>
<dbReference type="Gene3D" id="3.60.15.10">
    <property type="entry name" value="Ribonuclease Z/Hydroxyacylglutathione hydrolase-like"/>
    <property type="match status" value="1"/>
</dbReference>
<name>A0A1Y0IQJ7_9BACL</name>
<evidence type="ECO:0000259" key="1">
    <source>
        <dbReference type="SMART" id="SM00849"/>
    </source>
</evidence>
<feature type="domain" description="Metallo-beta-lactamase" evidence="1">
    <location>
        <begin position="14"/>
        <end position="216"/>
    </location>
</feature>
<dbReference type="SUPFAM" id="SSF56281">
    <property type="entry name" value="Metallo-hydrolase/oxidoreductase"/>
    <property type="match status" value="1"/>
</dbReference>
<dbReference type="Pfam" id="PF18134">
    <property type="entry name" value="AGS_C"/>
    <property type="match status" value="1"/>
</dbReference>
<evidence type="ECO:0000313" key="3">
    <source>
        <dbReference type="Proteomes" id="UP000195437"/>
    </source>
</evidence>
<dbReference type="Proteomes" id="UP000195437">
    <property type="component" value="Chromosome"/>
</dbReference>
<dbReference type="Pfam" id="PF00753">
    <property type="entry name" value="Lactamase_B"/>
    <property type="match status" value="1"/>
</dbReference>
<protein>
    <recommendedName>
        <fullName evidence="1">Metallo-beta-lactamase domain-containing protein</fullName>
    </recommendedName>
</protein>
<gene>
    <name evidence="2" type="ORF">CBW65_19105</name>
</gene>
<dbReference type="AlphaFoldDB" id="A0A1Y0IQJ7"/>
<dbReference type="KEGG" id="tum:CBW65_19105"/>
<proteinExistence type="predicted"/>
<dbReference type="SMART" id="SM00849">
    <property type="entry name" value="Lactamase_B"/>
    <property type="match status" value="1"/>
</dbReference>
<reference evidence="3" key="1">
    <citation type="submission" date="2017-05" db="EMBL/GenBank/DDBJ databases">
        <authorList>
            <person name="Sung H."/>
        </authorList>
    </citation>
    <scope>NUCLEOTIDE SEQUENCE [LARGE SCALE GENOMIC DNA]</scope>
    <source>
        <strain evidence="3">AR23208</strain>
    </source>
</reference>
<dbReference type="InterPro" id="IPR040511">
    <property type="entry name" value="AGS_C"/>
</dbReference>
<accession>A0A1Y0IQJ7</accession>
<sequence>MKKMMQVNFLDVGQGDSTFIRFPNGTTMLIDCKINDEGFFTWFDDLLPLNEDEEKRVLDYIVITHPHKDHIQGIGMLKDRYIINNIWESGHRLYVPKEDKDKYPHYYAMLDLIQKVKKNGGEHLKLEAYNDVELPDEPDVGVLVLSPTKAYLEDEKPTERDIHDQCAVLRIAYAGRSILFTGDSSMEAWKERIVPYYSDDSGMPNLIKSTVLHASHHCSYTFFKPKGKKDDEPFIDALEKIEPEITIISVGEQNNHGHPDDDALNKYLEKTTHEQVMMTKDHGTINMEVYDNGDYNIYTENMRTSENRYTIGSIKIATSPAPKENGKYNKEAVLDFRANFTKLPKGQGVKQYKWIVQNNGIGDDGSHHEWYVGQEKSLSTYSNFTAYEGTHTLLCEVRNQKGSLIATHSIKVIVE</sequence>